<keyword evidence="5" id="KW-0675">Receptor</keyword>
<evidence type="ECO:0000256" key="4">
    <source>
        <dbReference type="ARBA" id="ARBA00023136"/>
    </source>
</evidence>
<dbReference type="PROSITE" id="PS00237">
    <property type="entry name" value="G_PROTEIN_RECEP_F1_1"/>
    <property type="match status" value="1"/>
</dbReference>
<evidence type="ECO:0000256" key="3">
    <source>
        <dbReference type="ARBA" id="ARBA00022989"/>
    </source>
</evidence>
<evidence type="ECO:0000313" key="9">
    <source>
        <dbReference type="Proteomes" id="UP001159405"/>
    </source>
</evidence>
<dbReference type="PANTHER" id="PTHR45698">
    <property type="entry name" value="TRACE AMINE-ASSOCIATED RECEPTOR 19N-RELATED"/>
    <property type="match status" value="1"/>
</dbReference>
<keyword evidence="2 5" id="KW-0812">Transmembrane</keyword>
<dbReference type="InterPro" id="IPR000276">
    <property type="entry name" value="GPCR_Rhodpsn"/>
</dbReference>
<gene>
    <name evidence="8" type="ORF">PLOB_00044794</name>
</gene>
<evidence type="ECO:0000313" key="8">
    <source>
        <dbReference type="EMBL" id="CAH3145882.1"/>
    </source>
</evidence>
<evidence type="ECO:0000256" key="2">
    <source>
        <dbReference type="ARBA" id="ARBA00022692"/>
    </source>
</evidence>
<dbReference type="EMBL" id="CALNXK010000077">
    <property type="protein sequence ID" value="CAH3145882.1"/>
    <property type="molecule type" value="Genomic_DNA"/>
</dbReference>
<dbReference type="SUPFAM" id="SSF81321">
    <property type="entry name" value="Family A G protein-coupled receptor-like"/>
    <property type="match status" value="1"/>
</dbReference>
<dbReference type="Gene3D" id="1.20.1070.10">
    <property type="entry name" value="Rhodopsin 7-helix transmembrane proteins"/>
    <property type="match status" value="1"/>
</dbReference>
<dbReference type="CDD" id="cd00637">
    <property type="entry name" value="7tm_classA_rhodopsin-like"/>
    <property type="match status" value="1"/>
</dbReference>
<feature type="domain" description="G-protein coupled receptors family 1 profile" evidence="7">
    <location>
        <begin position="23"/>
        <end position="215"/>
    </location>
</feature>
<comment type="similarity">
    <text evidence="5">Belongs to the G-protein coupled receptor 1 family.</text>
</comment>
<comment type="caution">
    <text evidence="8">The sequence shown here is derived from an EMBL/GenBank/DDBJ whole genome shotgun (WGS) entry which is preliminary data.</text>
</comment>
<protein>
    <recommendedName>
        <fullName evidence="7">G-protein coupled receptors family 1 profile domain-containing protein</fullName>
    </recommendedName>
</protein>
<sequence length="215" mass="24260">MSTSGEITLTICFTVLVFPGLIGNILVCLVVFSYRTMQTPINYLFVNLAVADIITLTFIGPQYIFIHLFKHPTGTTGDFLCKFITGGNISWIGSVASVFSLVTISFERYNAVINPYSQASNFSVTKVKIIIVCCWIFTTAFNLPLFFVIYYNVDKKFCLESWPSVTSGKINSTFWLMVVGIIPAVIMISLYSRVVCNLWFKKTNEFVQIAVRRSR</sequence>
<keyword evidence="9" id="KW-1185">Reference proteome</keyword>
<keyword evidence="3 6" id="KW-1133">Transmembrane helix</keyword>
<keyword evidence="5" id="KW-0297">G-protein coupled receptor</keyword>
<reference evidence="8 9" key="1">
    <citation type="submission" date="2022-05" db="EMBL/GenBank/DDBJ databases">
        <authorList>
            <consortium name="Genoscope - CEA"/>
            <person name="William W."/>
        </authorList>
    </citation>
    <scope>NUCLEOTIDE SEQUENCE [LARGE SCALE GENOMIC DNA]</scope>
</reference>
<evidence type="ECO:0000256" key="5">
    <source>
        <dbReference type="RuleBase" id="RU000688"/>
    </source>
</evidence>
<dbReference type="Proteomes" id="UP001159405">
    <property type="component" value="Unassembled WGS sequence"/>
</dbReference>
<keyword evidence="4 6" id="KW-0472">Membrane</keyword>
<dbReference type="PANTHER" id="PTHR45698:SF1">
    <property type="entry name" value="TRACE AMINE-ASSOCIATED RECEPTOR 13C-LIKE"/>
    <property type="match status" value="1"/>
</dbReference>
<proteinExistence type="inferred from homology"/>
<organism evidence="8 9">
    <name type="scientific">Porites lobata</name>
    <dbReference type="NCBI Taxonomy" id="104759"/>
    <lineage>
        <taxon>Eukaryota</taxon>
        <taxon>Metazoa</taxon>
        <taxon>Cnidaria</taxon>
        <taxon>Anthozoa</taxon>
        <taxon>Hexacorallia</taxon>
        <taxon>Scleractinia</taxon>
        <taxon>Fungiina</taxon>
        <taxon>Poritidae</taxon>
        <taxon>Porites</taxon>
    </lineage>
</organism>
<feature type="transmembrane region" description="Helical" evidence="6">
    <location>
        <begin position="89"/>
        <end position="106"/>
    </location>
</feature>
<feature type="transmembrane region" description="Helical" evidence="6">
    <location>
        <begin position="44"/>
        <end position="69"/>
    </location>
</feature>
<comment type="subcellular location">
    <subcellularLocation>
        <location evidence="1">Membrane</location>
    </subcellularLocation>
</comment>
<evidence type="ECO:0000259" key="7">
    <source>
        <dbReference type="PROSITE" id="PS50262"/>
    </source>
</evidence>
<feature type="transmembrane region" description="Helical" evidence="6">
    <location>
        <begin position="173"/>
        <end position="192"/>
    </location>
</feature>
<dbReference type="PROSITE" id="PS50262">
    <property type="entry name" value="G_PROTEIN_RECEP_F1_2"/>
    <property type="match status" value="1"/>
</dbReference>
<keyword evidence="5" id="KW-0807">Transducer</keyword>
<accession>A0ABN8PPM2</accession>
<dbReference type="PRINTS" id="PR00237">
    <property type="entry name" value="GPCRRHODOPSN"/>
</dbReference>
<feature type="transmembrane region" description="Helical" evidence="6">
    <location>
        <begin position="6"/>
        <end position="32"/>
    </location>
</feature>
<dbReference type="Pfam" id="PF00001">
    <property type="entry name" value="7tm_1"/>
    <property type="match status" value="1"/>
</dbReference>
<dbReference type="InterPro" id="IPR017452">
    <property type="entry name" value="GPCR_Rhodpsn_7TM"/>
</dbReference>
<feature type="transmembrane region" description="Helical" evidence="6">
    <location>
        <begin position="127"/>
        <end position="153"/>
    </location>
</feature>
<name>A0ABN8PPM2_9CNID</name>
<evidence type="ECO:0000256" key="1">
    <source>
        <dbReference type="ARBA" id="ARBA00004370"/>
    </source>
</evidence>
<evidence type="ECO:0000256" key="6">
    <source>
        <dbReference type="SAM" id="Phobius"/>
    </source>
</evidence>